<dbReference type="Proteomes" id="UP000004431">
    <property type="component" value="Unassembled WGS sequence"/>
</dbReference>
<sequence length="40" mass="4378">MGAPFICAMLMSAPSCLPCLPFLFLYVHALSGVTKLFHSY</sequence>
<proteinExistence type="predicted"/>
<keyword evidence="2" id="KW-1185">Reference proteome</keyword>
<evidence type="ECO:0000313" key="1">
    <source>
        <dbReference type="EMBL" id="EFL44643.1"/>
    </source>
</evidence>
<accession>A0ABN0B1F9</accession>
<comment type="caution">
    <text evidence="1">The sequence shown here is derived from an EMBL/GenBank/DDBJ whole genome shotgun (WGS) entry which is preliminary data.</text>
</comment>
<dbReference type="EMBL" id="AEDQ01000007">
    <property type="protein sequence ID" value="EFL44643.1"/>
    <property type="molecule type" value="Genomic_DNA"/>
</dbReference>
<reference evidence="1 2" key="1">
    <citation type="submission" date="2010-08" db="EMBL/GenBank/DDBJ databases">
        <authorList>
            <person name="Durkin A.S."/>
            <person name="Madupu R."/>
            <person name="Torralba M."/>
            <person name="Gillis M."/>
            <person name="Methe B."/>
            <person name="Sutton G."/>
            <person name="Nelson K.E."/>
        </authorList>
    </citation>
    <scope>NUCLEOTIDE SEQUENCE [LARGE SCALE GENOMIC DNA]</scope>
    <source>
        <strain evidence="1 2">PB189-T1-4</strain>
    </source>
</reference>
<evidence type="ECO:0000313" key="2">
    <source>
        <dbReference type="Proteomes" id="UP000004431"/>
    </source>
</evidence>
<gene>
    <name evidence="1" type="ORF">HMPREF9248_0040</name>
</gene>
<name>A0ABN0B1F9_9ACTN</name>
<protein>
    <submittedName>
        <fullName evidence="1">Uncharacterized protein</fullName>
    </submittedName>
</protein>
<organism evidence="1 2">
    <name type="scientific">Fannyhessea vaginae PB189-T1-4</name>
    <dbReference type="NCBI Taxonomy" id="866774"/>
    <lineage>
        <taxon>Bacteria</taxon>
        <taxon>Bacillati</taxon>
        <taxon>Actinomycetota</taxon>
        <taxon>Coriobacteriia</taxon>
        <taxon>Coriobacteriales</taxon>
        <taxon>Atopobiaceae</taxon>
        <taxon>Fannyhessea</taxon>
    </lineage>
</organism>